<dbReference type="SMART" id="SM00581">
    <property type="entry name" value="PSP"/>
    <property type="match status" value="1"/>
</dbReference>
<protein>
    <submittedName>
        <fullName evidence="5">Protein GAMETE EXPRESSED 3</fullName>
    </submittedName>
</protein>
<evidence type="ECO:0000313" key="6">
    <source>
        <dbReference type="Proteomes" id="UP001289374"/>
    </source>
</evidence>
<dbReference type="GO" id="GO:0010183">
    <property type="term" value="P:pollen tube guidance"/>
    <property type="evidence" value="ECO:0007669"/>
    <property type="project" value="TreeGrafter"/>
</dbReference>
<dbReference type="Gene3D" id="2.130.10.10">
    <property type="entry name" value="YVTN repeat-like/Quinoprotein amine dehydrogenase"/>
    <property type="match status" value="1"/>
</dbReference>
<evidence type="ECO:0000256" key="1">
    <source>
        <dbReference type="PROSITE-ProRule" id="PRU00047"/>
    </source>
</evidence>
<dbReference type="Pfam" id="PF04046">
    <property type="entry name" value="PSP"/>
    <property type="match status" value="1"/>
</dbReference>
<evidence type="ECO:0000259" key="4">
    <source>
        <dbReference type="PROSITE" id="PS50158"/>
    </source>
</evidence>
<keyword evidence="1" id="KW-0863">Zinc-finger</keyword>
<feature type="region of interest" description="Disordered" evidence="3">
    <location>
        <begin position="513"/>
        <end position="538"/>
    </location>
</feature>
<dbReference type="InterPro" id="IPR045301">
    <property type="entry name" value="GEX3-like"/>
</dbReference>
<dbReference type="GO" id="GO:0005886">
    <property type="term" value="C:plasma membrane"/>
    <property type="evidence" value="ECO:0007669"/>
    <property type="project" value="TreeGrafter"/>
</dbReference>
<dbReference type="SUPFAM" id="SSF50998">
    <property type="entry name" value="Quinoprotein alcohol dehydrogenase-like"/>
    <property type="match status" value="1"/>
</dbReference>
<reference evidence="5" key="2">
    <citation type="journal article" date="2024" name="Plant">
        <title>Genomic evolution and insights into agronomic trait innovations of Sesamum species.</title>
        <authorList>
            <person name="Miao H."/>
            <person name="Wang L."/>
            <person name="Qu L."/>
            <person name="Liu H."/>
            <person name="Sun Y."/>
            <person name="Le M."/>
            <person name="Wang Q."/>
            <person name="Wei S."/>
            <person name="Zheng Y."/>
            <person name="Lin W."/>
            <person name="Duan Y."/>
            <person name="Cao H."/>
            <person name="Xiong S."/>
            <person name="Wang X."/>
            <person name="Wei L."/>
            <person name="Li C."/>
            <person name="Ma Q."/>
            <person name="Ju M."/>
            <person name="Zhao R."/>
            <person name="Li G."/>
            <person name="Mu C."/>
            <person name="Tian Q."/>
            <person name="Mei H."/>
            <person name="Zhang T."/>
            <person name="Gao T."/>
            <person name="Zhang H."/>
        </authorList>
    </citation>
    <scope>NUCLEOTIDE SEQUENCE</scope>
    <source>
        <strain evidence="5">K16</strain>
    </source>
</reference>
<dbReference type="InterPro" id="IPR011047">
    <property type="entry name" value="Quinoprotein_ADH-like_sf"/>
</dbReference>
<feature type="compositionally biased region" description="Basic and acidic residues" evidence="3">
    <location>
        <begin position="580"/>
        <end position="594"/>
    </location>
</feature>
<dbReference type="InterPro" id="IPR001878">
    <property type="entry name" value="Znf_CCHC"/>
</dbReference>
<dbReference type="InterPro" id="IPR015943">
    <property type="entry name" value="WD40/YVTN_repeat-like_dom_sf"/>
</dbReference>
<feature type="region of interest" description="Disordered" evidence="3">
    <location>
        <begin position="1120"/>
        <end position="1139"/>
    </location>
</feature>
<keyword evidence="6" id="KW-1185">Reference proteome</keyword>
<organism evidence="5 6">
    <name type="scientific">Sesamum angolense</name>
    <dbReference type="NCBI Taxonomy" id="2727404"/>
    <lineage>
        <taxon>Eukaryota</taxon>
        <taxon>Viridiplantae</taxon>
        <taxon>Streptophyta</taxon>
        <taxon>Embryophyta</taxon>
        <taxon>Tracheophyta</taxon>
        <taxon>Spermatophyta</taxon>
        <taxon>Magnoliopsida</taxon>
        <taxon>eudicotyledons</taxon>
        <taxon>Gunneridae</taxon>
        <taxon>Pentapetalae</taxon>
        <taxon>asterids</taxon>
        <taxon>lamiids</taxon>
        <taxon>Lamiales</taxon>
        <taxon>Pedaliaceae</taxon>
        <taxon>Sesamum</taxon>
    </lineage>
</organism>
<dbReference type="GO" id="GO:0003676">
    <property type="term" value="F:nucleic acid binding"/>
    <property type="evidence" value="ECO:0007669"/>
    <property type="project" value="InterPro"/>
</dbReference>
<dbReference type="PANTHER" id="PTHR37253:SF1">
    <property type="entry name" value="PROTEIN GAMETE EXPRESSED 3"/>
    <property type="match status" value="1"/>
</dbReference>
<evidence type="ECO:0000256" key="2">
    <source>
        <dbReference type="SAM" id="Coils"/>
    </source>
</evidence>
<keyword evidence="2" id="KW-0175">Coiled coil</keyword>
<sequence length="1304" mass="143540">MEMKDVEADEPSERAANRLFKNFIGDDGRVYACSGRNFFAFESNGSIAWMVHLSYTCNANIAPVHGYECSVYGVTNICKANYWQIYLVAENRVLKIYPLRIGTSEPALEVFFGPGQGAEEPGEIIGISVSIFSSCVIINLKNQRLFAYRLYGQLMWTAGPVLNQHGYLQGCTNNITECHFTSVPVIDHCEASIYISNTVGELYSLSIRGPYFKWIQDIRSFGSTFTITPGNNGRLYVTIPDAALVLALDVSTGHILWQGSIGPLSSSDYEPVVDANGWISIGSLDGFLYSFSPIGAPRKFPKAASLDSVIQVNPVVDCSGYAVYISQTEMEGKISQTIAEYTYVSALKPKNVAFTLLVPASGSTYWSGIDPGNFLLKLSQSDLQHFVLDERTLLAFFAASSKLVSFTSVPCSNERAIILFLLIESVVLVFLGAVVRYCCIFWKKKKLQGLSLGKFLEKRRSLRSQKKAFDRMITKLERKASEEAVANEVLETLSDLVKEREDIKRKLSTTYSLGRDGEKSRSKSLLPLRGDKSRSYSFQGSKNESVTIFHTLSETTSSGGYSSPIEEADNNLSAQEESVADAKAKEKGKGKAPVEVESSSDDEIHENEYVADGASALQPLVHPLYLEHSCSGMEEVKVNDDDDDDVKVMGHTDSESGRLAQIRISLSSSISNLGASAEFSGLSALLCSLLKSLPDSQFRCIQIIDGCCICISSTILQPSVSENLISSYPEELIHAMETEDLIKLPASSNSEHGSENDDQYDSGCEAIKSGSSILNSKAVDEINGDATGTMLDGVHENIGTSAMTDCQKDAGNRTPVLPIGFELTESVAVVDKVSVSSVHVENGSLAVKSEISLSNHKNDETTLALSGVKRPRIAVDEPQPSVHVIYSSLPRESKQKLEELLQQWSRWHSQSCSTSDDSNLVLESGEETYFPALRVGLDKPSAVSFWVDNQTKVQSSKEFIPLDGTSVPLYDRGYSSALTSVDGSSGLDGGVEKLDTSRCFNCGSYSHALKDCPKPRDNVAVNNARKQHKSRRNQHVNSRNSIRYYQSSRGGKYDGLIPGVLDAATRKLLGLGELDPPPWLNRMREIGYPPGYLASSLIKVFTSNFVDPDVEDQPSGITIFGDETNHEEGEEGEILDSYTEPPRKMTVEFPGINAPIPENADERLWAPVSSTINPSSDHPHHRDNHSSEHLRGHYYTEQRNNHPSENLSRGHYYTEKRWFGEMEDDGPPGCEPGTSPSLSNHFRRHGDYESSHHSQSPRTSQSAPWSPSIGRSFSDRGRRSPLVQDRYGSPNYGHYGTFPYSSPR</sequence>
<name>A0AAE1WHE8_9LAMI</name>
<dbReference type="Proteomes" id="UP001289374">
    <property type="component" value="Unassembled WGS sequence"/>
</dbReference>
<evidence type="ECO:0000313" key="5">
    <source>
        <dbReference type="EMBL" id="KAK4393405.1"/>
    </source>
</evidence>
<feature type="domain" description="CCHC-type" evidence="4">
    <location>
        <begin position="998"/>
        <end position="1014"/>
    </location>
</feature>
<reference evidence="5" key="1">
    <citation type="submission" date="2020-06" db="EMBL/GenBank/DDBJ databases">
        <authorList>
            <person name="Li T."/>
            <person name="Hu X."/>
            <person name="Zhang T."/>
            <person name="Song X."/>
            <person name="Zhang H."/>
            <person name="Dai N."/>
            <person name="Sheng W."/>
            <person name="Hou X."/>
            <person name="Wei L."/>
        </authorList>
    </citation>
    <scope>NUCLEOTIDE SEQUENCE</scope>
    <source>
        <strain evidence="5">K16</strain>
        <tissue evidence="5">Leaf</tissue>
    </source>
</reference>
<feature type="region of interest" description="Disordered" evidence="3">
    <location>
        <begin position="1223"/>
        <end position="1304"/>
    </location>
</feature>
<dbReference type="GO" id="GO:0009793">
    <property type="term" value="P:embryo development ending in seed dormancy"/>
    <property type="evidence" value="ECO:0007669"/>
    <property type="project" value="TreeGrafter"/>
</dbReference>
<keyword evidence="1" id="KW-0479">Metal-binding</keyword>
<feature type="region of interest" description="Disordered" evidence="3">
    <location>
        <begin position="555"/>
        <end position="601"/>
    </location>
</feature>
<feature type="coiled-coil region" evidence="2">
    <location>
        <begin position="459"/>
        <end position="506"/>
    </location>
</feature>
<dbReference type="InterPro" id="IPR006568">
    <property type="entry name" value="PSP_pro-rich"/>
</dbReference>
<dbReference type="PANTHER" id="PTHR37253">
    <property type="entry name" value="PROTEIN GAMETE EXPRESSED 3"/>
    <property type="match status" value="1"/>
</dbReference>
<gene>
    <name evidence="5" type="ORF">Sango_1811300</name>
</gene>
<comment type="caution">
    <text evidence="5">The sequence shown here is derived from an EMBL/GenBank/DDBJ whole genome shotgun (WGS) entry which is preliminary data.</text>
</comment>
<dbReference type="InterPro" id="IPR036875">
    <property type="entry name" value="Znf_CCHC_sf"/>
</dbReference>
<dbReference type="EMBL" id="JACGWL010000010">
    <property type="protein sequence ID" value="KAK4393405.1"/>
    <property type="molecule type" value="Genomic_DNA"/>
</dbReference>
<accession>A0AAE1WHE8</accession>
<proteinExistence type="predicted"/>
<evidence type="ECO:0000256" key="3">
    <source>
        <dbReference type="SAM" id="MobiDB-lite"/>
    </source>
</evidence>
<dbReference type="GO" id="GO:0008270">
    <property type="term" value="F:zinc ion binding"/>
    <property type="evidence" value="ECO:0007669"/>
    <property type="project" value="UniProtKB-KW"/>
</dbReference>
<dbReference type="PROSITE" id="PS50158">
    <property type="entry name" value="ZF_CCHC"/>
    <property type="match status" value="1"/>
</dbReference>
<dbReference type="SUPFAM" id="SSF57756">
    <property type="entry name" value="Retrovirus zinc finger-like domains"/>
    <property type="match status" value="1"/>
</dbReference>
<keyword evidence="1" id="KW-0862">Zinc</keyword>
<feature type="compositionally biased region" description="Polar residues" evidence="3">
    <location>
        <begin position="1253"/>
        <end position="1271"/>
    </location>
</feature>